<gene>
    <name evidence="1" type="ORF">K8352_03550</name>
</gene>
<dbReference type="EMBL" id="JAIRBC010000004">
    <property type="protein sequence ID" value="MCG2459811.1"/>
    <property type="molecule type" value="Genomic_DNA"/>
</dbReference>
<dbReference type="RefSeq" id="WP_317900957.1">
    <property type="nucleotide sequence ID" value="NZ_JAIRBC010000004.1"/>
</dbReference>
<dbReference type="Proteomes" id="UP001200642">
    <property type="component" value="Unassembled WGS sequence"/>
</dbReference>
<dbReference type="Pfam" id="PF07394">
    <property type="entry name" value="DUF1501"/>
    <property type="match status" value="1"/>
</dbReference>
<keyword evidence="2" id="KW-1185">Reference proteome</keyword>
<proteinExistence type="predicted"/>
<protein>
    <submittedName>
        <fullName evidence="1">DUF1501 domain-containing protein</fullName>
    </submittedName>
</protein>
<dbReference type="AlphaFoldDB" id="A0AAE3JNF4"/>
<dbReference type="PANTHER" id="PTHR43737">
    <property type="entry name" value="BLL7424 PROTEIN"/>
    <property type="match status" value="1"/>
</dbReference>
<dbReference type="InterPro" id="IPR010869">
    <property type="entry name" value="DUF1501"/>
</dbReference>
<dbReference type="Gene3D" id="3.40.720.10">
    <property type="entry name" value="Alkaline Phosphatase, subunit A"/>
    <property type="match status" value="1"/>
</dbReference>
<dbReference type="NCBIfam" id="TIGR01409">
    <property type="entry name" value="TAT_signal_seq"/>
    <property type="match status" value="1"/>
</dbReference>
<dbReference type="SUPFAM" id="SSF53649">
    <property type="entry name" value="Alkaline phosphatase-like"/>
    <property type="match status" value="1"/>
</dbReference>
<evidence type="ECO:0000313" key="2">
    <source>
        <dbReference type="Proteomes" id="UP001200642"/>
    </source>
</evidence>
<dbReference type="InterPro" id="IPR019546">
    <property type="entry name" value="TAT_signal_bac_arc"/>
</dbReference>
<organism evidence="1 2">
    <name type="scientific">Cerina litoralis</name>
    <dbReference type="NCBI Taxonomy" id="2874477"/>
    <lineage>
        <taxon>Bacteria</taxon>
        <taxon>Pseudomonadati</taxon>
        <taxon>Bacteroidota</taxon>
        <taxon>Flavobacteriia</taxon>
        <taxon>Flavobacteriales</taxon>
        <taxon>Flavobacteriaceae</taxon>
        <taxon>Cerina</taxon>
    </lineage>
</organism>
<name>A0AAE3JNF4_9FLAO</name>
<evidence type="ECO:0000313" key="1">
    <source>
        <dbReference type="EMBL" id="MCG2459811.1"/>
    </source>
</evidence>
<comment type="caution">
    <text evidence="1">The sequence shown here is derived from an EMBL/GenBank/DDBJ whole genome shotgun (WGS) entry which is preliminary data.</text>
</comment>
<dbReference type="InterPro" id="IPR017850">
    <property type="entry name" value="Alkaline_phosphatase_core_sf"/>
</dbReference>
<dbReference type="PANTHER" id="PTHR43737:SF1">
    <property type="entry name" value="DUF1501 DOMAIN-CONTAINING PROTEIN"/>
    <property type="match status" value="1"/>
</dbReference>
<reference evidence="1" key="1">
    <citation type="submission" date="2023-02" db="EMBL/GenBank/DDBJ databases">
        <title>Genome of Flavobacteriaceae gen. nov. sp. strain F89.</title>
        <authorList>
            <person name="Wang Y."/>
        </authorList>
    </citation>
    <scope>NUCLEOTIDE SEQUENCE</scope>
    <source>
        <strain evidence="1">F89</strain>
    </source>
</reference>
<sequence length="506" mass="56265">MKNSLDRLIEERIQREIQVQTRRHFIKQCATGMGGLALGSIFVGCDPLSSQQKNKKNKKIAFSERDLNPLATLAPPFAPRAKSVIYLHMAGSPSQLEMFDYKPELQKLDGQACPQSLLEGKKFAFIRGTPKLLGPQAKFTQAGESGNWVSNFMPHFKSVVDEVSFLKAVHTDQFNHGPAQLFMHTGGPRLGRPSLGSWVTYGLGSENQNLPGFVVLTSGGKNPSAGKSVWGSGFLPSVYQGVQCRSKGDPVLYLEDPDGISRNLKKSTIEAINKINKEEYAKYADPEILARINQYEMAYRMQIAVPEVMNINNEPENIRQMYGVEPGKESFANNCLLARKLVEQGVRFVQLFDWGWDSHGTGHDTAVDLGLRNKCREIDRPITALLLDLKQRGLLEDTLIVWGGEFGRTPMQENREGKTMSFKGRDHHGDAFTMWMAGGGIKKGTSHGETDDIGFSGIAGQVSVHDVHATILHVLGFDHEQFTFEFQGRPFRLTDVEGEVIKEILA</sequence>
<accession>A0AAE3JNF4</accession>